<dbReference type="Proteomes" id="UP000268552">
    <property type="component" value="Genome"/>
</dbReference>
<dbReference type="GO" id="GO:0004386">
    <property type="term" value="F:helicase activity"/>
    <property type="evidence" value="ECO:0007669"/>
    <property type="project" value="UniProtKB-KW"/>
</dbReference>
<proteinExistence type="predicted"/>
<keyword evidence="1" id="KW-0547">Nucleotide-binding</keyword>
<keyword evidence="2" id="KW-1185">Reference proteome</keyword>
<dbReference type="EMBL" id="MK112547">
    <property type="protein sequence ID" value="AZF98811.1"/>
    <property type="molecule type" value="Genomic_DNA"/>
</dbReference>
<sequence length="110" mass="12368">MNRDQIIRLLQVVQAYDNRTIDGITINAWATAAQIARWRPDAAEAAVHAHYATSTAWLMPGHVTERIRLASRQPAPADEVLALEKKPASPERRAELMAQIRKFADRKAMP</sequence>
<dbReference type="RefSeq" id="YP_010653182.1">
    <property type="nucleotide sequence ID" value="NC_070794.1"/>
</dbReference>
<dbReference type="KEGG" id="vg:77929013"/>
<reference evidence="1 2" key="1">
    <citation type="submission" date="2018-10" db="EMBL/GenBank/DDBJ databases">
        <authorList>
            <person name="Washington J.M."/>
            <person name="Garlena R.A."/>
            <person name="Russell D.A."/>
            <person name="Pope W.H."/>
            <person name="Jacobs-Sera D."/>
            <person name="Hatfull G.F."/>
        </authorList>
    </citation>
    <scope>NUCLEOTIDE SEQUENCE [LARGE SCALE GENOMIC DNA]</scope>
</reference>
<keyword evidence="1" id="KW-0347">Helicase</keyword>
<keyword evidence="1" id="KW-0378">Hydrolase</keyword>
<name>A0A3G8FVE5_9CAUD</name>
<keyword evidence="1" id="KW-0067">ATP-binding</keyword>
<accession>A0A3G8FVE5</accession>
<organism evidence="1 2">
    <name type="scientific">Gordonia phage Maridalia</name>
    <dbReference type="NCBI Taxonomy" id="2488957"/>
    <lineage>
        <taxon>Viruses</taxon>
        <taxon>Duplodnaviria</taxon>
        <taxon>Heunggongvirae</taxon>
        <taxon>Uroviricota</taxon>
        <taxon>Caudoviricetes</taxon>
        <taxon>Nymbaxtervirinae</taxon>
        <taxon>Nymphadoravirus</taxon>
        <taxon>Nymphadoravirus maridalia</taxon>
    </lineage>
</organism>
<gene>
    <name evidence="1" type="primary">72</name>
    <name evidence="1" type="ORF">SEA_MARIDALIA_72</name>
</gene>
<protein>
    <submittedName>
        <fullName evidence="1">Helicase loader</fullName>
    </submittedName>
</protein>
<evidence type="ECO:0000313" key="2">
    <source>
        <dbReference type="Proteomes" id="UP000268552"/>
    </source>
</evidence>
<dbReference type="GeneID" id="77929013"/>
<evidence type="ECO:0000313" key="1">
    <source>
        <dbReference type="EMBL" id="AZF98811.1"/>
    </source>
</evidence>